<dbReference type="InterPro" id="IPR050346">
    <property type="entry name" value="FMO-like"/>
</dbReference>
<protein>
    <recommendedName>
        <fullName evidence="7">FAD/NAD(P)-binding domain-containing protein</fullName>
    </recommendedName>
</protein>
<dbReference type="GO" id="GO:0004499">
    <property type="term" value="F:N,N-dimethylaniline monooxygenase activity"/>
    <property type="evidence" value="ECO:0007669"/>
    <property type="project" value="InterPro"/>
</dbReference>
<evidence type="ECO:0000313" key="6">
    <source>
        <dbReference type="Proteomes" id="UP000094020"/>
    </source>
</evidence>
<organism evidence="5 6">
    <name type="scientific">Kwoniella pini CBS 10737</name>
    <dbReference type="NCBI Taxonomy" id="1296096"/>
    <lineage>
        <taxon>Eukaryota</taxon>
        <taxon>Fungi</taxon>
        <taxon>Dikarya</taxon>
        <taxon>Basidiomycota</taxon>
        <taxon>Agaricomycotina</taxon>
        <taxon>Tremellomycetes</taxon>
        <taxon>Tremellales</taxon>
        <taxon>Cryptococcaceae</taxon>
        <taxon>Kwoniella</taxon>
    </lineage>
</organism>
<evidence type="ECO:0000256" key="3">
    <source>
        <dbReference type="ARBA" id="ARBA00022827"/>
    </source>
</evidence>
<proteinExistence type="inferred from homology"/>
<dbReference type="Gene3D" id="3.50.50.60">
    <property type="entry name" value="FAD/NAD(P)-binding domain"/>
    <property type="match status" value="3"/>
</dbReference>
<dbReference type="GO" id="GO:0050661">
    <property type="term" value="F:NADP binding"/>
    <property type="evidence" value="ECO:0007669"/>
    <property type="project" value="InterPro"/>
</dbReference>
<evidence type="ECO:0000256" key="2">
    <source>
        <dbReference type="ARBA" id="ARBA00022630"/>
    </source>
</evidence>
<dbReference type="InterPro" id="IPR020946">
    <property type="entry name" value="Flavin_mOase-like"/>
</dbReference>
<sequence>MTIAPSIPLPGLSRVAVLGAGGASGLAAVAQLLDKGARPDQIVGYEARSTAGGVWNYDGDAGECQAIWSEDGTLLLKTEKEIYDAGRNGPTAVYDELRTNLPAECMTFRNAPHPDGTPIFPTHRGIASYLQNYAKDRDHIVVTNGHFNVPFIPSVPGLNTWRGKLLHSRWWRDAKSVRGRNIVVIGSHASGTDIARDIALDDEASQGSLRKIYQSAREKQKARPNEDQEEQTLYPNTKWKDHVEIVPVIEKVEGDKIYLKGGRILEDVDTLLFATGYLYSKSTPEERALSAGPANRPINLDVTDTFYAPDPTLSFIGLRDLNIGHPQEFENQDDWLRAIGEVSANVDLPTADFIGR</sequence>
<keyword evidence="3" id="KW-0274">FAD</keyword>
<dbReference type="AlphaFoldDB" id="A0AAJ8LB86"/>
<accession>A0AAJ8LB86</accession>
<dbReference type="InterPro" id="IPR036188">
    <property type="entry name" value="FAD/NAD-bd_sf"/>
</dbReference>
<dbReference type="SUPFAM" id="SSF51905">
    <property type="entry name" value="FAD/NAD(P)-binding domain"/>
    <property type="match status" value="1"/>
</dbReference>
<evidence type="ECO:0000256" key="4">
    <source>
        <dbReference type="ARBA" id="ARBA00023002"/>
    </source>
</evidence>
<dbReference type="PANTHER" id="PTHR23023">
    <property type="entry name" value="DIMETHYLANILINE MONOOXYGENASE"/>
    <property type="match status" value="1"/>
</dbReference>
<name>A0AAJ8LB86_9TREE</name>
<dbReference type="Pfam" id="PF00743">
    <property type="entry name" value="FMO-like"/>
    <property type="match status" value="1"/>
</dbReference>
<dbReference type="RefSeq" id="XP_070059499.1">
    <property type="nucleotide sequence ID" value="XM_070203398.1"/>
</dbReference>
<keyword evidence="4" id="KW-0560">Oxidoreductase</keyword>
<gene>
    <name evidence="5" type="ORF">I206_106777</name>
</gene>
<dbReference type="GO" id="GO:0050660">
    <property type="term" value="F:flavin adenine dinucleotide binding"/>
    <property type="evidence" value="ECO:0007669"/>
    <property type="project" value="InterPro"/>
</dbReference>
<dbReference type="GeneID" id="30175704"/>
<reference evidence="5" key="1">
    <citation type="submission" date="2013-07" db="EMBL/GenBank/DDBJ databases">
        <authorList>
            <consortium name="The Broad Institute Genome Sequencing Platform"/>
            <person name="Cuomo C."/>
            <person name="Litvintseva A."/>
            <person name="Chen Y."/>
            <person name="Heitman J."/>
            <person name="Sun S."/>
            <person name="Springer D."/>
            <person name="Dromer F."/>
            <person name="Young S.K."/>
            <person name="Zeng Q."/>
            <person name="Gargeya S."/>
            <person name="Fitzgerald M."/>
            <person name="Abouelleil A."/>
            <person name="Alvarado L."/>
            <person name="Berlin A.M."/>
            <person name="Chapman S.B."/>
            <person name="Dewar J."/>
            <person name="Goldberg J."/>
            <person name="Griggs A."/>
            <person name="Gujja S."/>
            <person name="Hansen M."/>
            <person name="Howarth C."/>
            <person name="Imamovic A."/>
            <person name="Larimer J."/>
            <person name="McCowan C."/>
            <person name="Murphy C."/>
            <person name="Pearson M."/>
            <person name="Priest M."/>
            <person name="Roberts A."/>
            <person name="Saif S."/>
            <person name="Shea T."/>
            <person name="Sykes S."/>
            <person name="Wortman J."/>
            <person name="Nusbaum C."/>
            <person name="Birren B."/>
        </authorList>
    </citation>
    <scope>NUCLEOTIDE SEQUENCE</scope>
    <source>
        <strain evidence="5">CBS 10737</strain>
    </source>
</reference>
<evidence type="ECO:0000256" key="1">
    <source>
        <dbReference type="ARBA" id="ARBA00009183"/>
    </source>
</evidence>
<keyword evidence="2" id="KW-0285">Flavoprotein</keyword>
<dbReference type="EMBL" id="CP144527">
    <property type="protein sequence ID" value="WWC72813.1"/>
    <property type="molecule type" value="Genomic_DNA"/>
</dbReference>
<comment type="similarity">
    <text evidence="1">Belongs to the FMO family.</text>
</comment>
<evidence type="ECO:0008006" key="7">
    <source>
        <dbReference type="Google" id="ProtNLM"/>
    </source>
</evidence>
<keyword evidence="6" id="KW-1185">Reference proteome</keyword>
<evidence type="ECO:0000313" key="5">
    <source>
        <dbReference type="EMBL" id="WWC72813.1"/>
    </source>
</evidence>
<dbReference type="KEGG" id="kpin:30175704"/>
<dbReference type="Proteomes" id="UP000094020">
    <property type="component" value="Chromosome 9"/>
</dbReference>
<reference evidence="5" key="2">
    <citation type="submission" date="2024-02" db="EMBL/GenBank/DDBJ databases">
        <title>Comparative genomics of Cryptococcus and Kwoniella reveals pathogenesis evolution and contrasting modes of karyotype evolution via chromosome fusion or intercentromeric recombination.</title>
        <authorList>
            <person name="Coelho M.A."/>
            <person name="David-Palma M."/>
            <person name="Shea T."/>
            <person name="Bowers K."/>
            <person name="McGinley-Smith S."/>
            <person name="Mohammad A.W."/>
            <person name="Gnirke A."/>
            <person name="Yurkov A.M."/>
            <person name="Nowrousian M."/>
            <person name="Sun S."/>
            <person name="Cuomo C.A."/>
            <person name="Heitman J."/>
        </authorList>
    </citation>
    <scope>NUCLEOTIDE SEQUENCE</scope>
    <source>
        <strain evidence="5">CBS 10737</strain>
    </source>
</reference>